<dbReference type="Proteomes" id="UP001283361">
    <property type="component" value="Unassembled WGS sequence"/>
</dbReference>
<sequence length="97" mass="10878">MTKVWLYIDQTIVAQTLSLQFLKQHSEQSTALSAMSALMTVPTLMILIGPEMLCAKNLGKRDFFHARSLTDSLGLNCTSYETYKTLSDILRLVSVFS</sequence>
<organism evidence="1 2">
    <name type="scientific">Elysia crispata</name>
    <name type="common">lettuce slug</name>
    <dbReference type="NCBI Taxonomy" id="231223"/>
    <lineage>
        <taxon>Eukaryota</taxon>
        <taxon>Metazoa</taxon>
        <taxon>Spiralia</taxon>
        <taxon>Lophotrochozoa</taxon>
        <taxon>Mollusca</taxon>
        <taxon>Gastropoda</taxon>
        <taxon>Heterobranchia</taxon>
        <taxon>Euthyneura</taxon>
        <taxon>Panpulmonata</taxon>
        <taxon>Sacoglossa</taxon>
        <taxon>Placobranchoidea</taxon>
        <taxon>Plakobranchidae</taxon>
        <taxon>Elysia</taxon>
    </lineage>
</organism>
<dbReference type="AlphaFoldDB" id="A0AAE1A7A3"/>
<keyword evidence="2" id="KW-1185">Reference proteome</keyword>
<evidence type="ECO:0000313" key="2">
    <source>
        <dbReference type="Proteomes" id="UP001283361"/>
    </source>
</evidence>
<comment type="caution">
    <text evidence="1">The sequence shown here is derived from an EMBL/GenBank/DDBJ whole genome shotgun (WGS) entry which is preliminary data.</text>
</comment>
<accession>A0AAE1A7A3</accession>
<gene>
    <name evidence="1" type="ORF">RRG08_054866</name>
</gene>
<evidence type="ECO:0000313" key="1">
    <source>
        <dbReference type="EMBL" id="KAK3781527.1"/>
    </source>
</evidence>
<dbReference type="EMBL" id="JAWDGP010002623">
    <property type="protein sequence ID" value="KAK3781527.1"/>
    <property type="molecule type" value="Genomic_DNA"/>
</dbReference>
<proteinExistence type="predicted"/>
<protein>
    <submittedName>
        <fullName evidence="1">Uncharacterized protein</fullName>
    </submittedName>
</protein>
<name>A0AAE1A7A3_9GAST</name>
<reference evidence="1" key="1">
    <citation type="journal article" date="2023" name="G3 (Bethesda)">
        <title>A reference genome for the long-term kleptoplast-retaining sea slug Elysia crispata morphotype clarki.</title>
        <authorList>
            <person name="Eastman K.E."/>
            <person name="Pendleton A.L."/>
            <person name="Shaikh M.A."/>
            <person name="Suttiyut T."/>
            <person name="Ogas R."/>
            <person name="Tomko P."/>
            <person name="Gavelis G."/>
            <person name="Widhalm J.R."/>
            <person name="Wisecaver J.H."/>
        </authorList>
    </citation>
    <scope>NUCLEOTIDE SEQUENCE</scope>
    <source>
        <strain evidence="1">ECLA1</strain>
    </source>
</reference>